<comment type="cofactor">
    <cofactor evidence="1 4">
        <name>pyridoxal 5'-phosphate</name>
        <dbReference type="ChEBI" id="CHEBI:597326"/>
    </cofactor>
</comment>
<keyword evidence="7" id="KW-1185">Reference proteome</keyword>
<dbReference type="Gene3D" id="3.40.640.10">
    <property type="entry name" value="Type I PLP-dependent aspartate aminotransferase-like (Major domain)"/>
    <property type="match status" value="1"/>
</dbReference>
<dbReference type="EC" id="2.6.1.-" evidence="4"/>
<accession>A0A917M3B9</accession>
<dbReference type="SUPFAM" id="SSF53383">
    <property type="entry name" value="PLP-dependent transferases"/>
    <property type="match status" value="1"/>
</dbReference>
<evidence type="ECO:0000256" key="2">
    <source>
        <dbReference type="ARBA" id="ARBA00022576"/>
    </source>
</evidence>
<name>A0A917M3B9_9BACI</name>
<evidence type="ECO:0000313" key="7">
    <source>
        <dbReference type="Proteomes" id="UP000622860"/>
    </source>
</evidence>
<dbReference type="GO" id="GO:0030170">
    <property type="term" value="F:pyridoxal phosphate binding"/>
    <property type="evidence" value="ECO:0007669"/>
    <property type="project" value="InterPro"/>
</dbReference>
<dbReference type="RefSeq" id="WP_188455171.1">
    <property type="nucleotide sequence ID" value="NZ_BMFR01000006.1"/>
</dbReference>
<dbReference type="InterPro" id="IPR004839">
    <property type="entry name" value="Aminotransferase_I/II_large"/>
</dbReference>
<dbReference type="NCBIfam" id="NF006756">
    <property type="entry name" value="PRK09276.1"/>
    <property type="match status" value="1"/>
</dbReference>
<dbReference type="CDD" id="cd00609">
    <property type="entry name" value="AAT_like"/>
    <property type="match status" value="1"/>
</dbReference>
<dbReference type="PANTHER" id="PTHR42832:SF3">
    <property type="entry name" value="L-GLUTAMINE--4-(METHYLSULFANYL)-2-OXOBUTANOATE AMINOTRANSFERASE"/>
    <property type="match status" value="1"/>
</dbReference>
<protein>
    <recommendedName>
        <fullName evidence="4">Aminotransferase</fullName>
        <ecNumber evidence="4">2.6.1.-</ecNumber>
    </recommendedName>
</protein>
<dbReference type="InterPro" id="IPR015422">
    <property type="entry name" value="PyrdxlP-dep_Trfase_small"/>
</dbReference>
<dbReference type="InterPro" id="IPR004838">
    <property type="entry name" value="NHTrfase_class1_PyrdxlP-BS"/>
</dbReference>
<evidence type="ECO:0000313" key="6">
    <source>
        <dbReference type="EMBL" id="GGG74686.1"/>
    </source>
</evidence>
<feature type="domain" description="Aminotransferase class I/classII large" evidence="5">
    <location>
        <begin position="32"/>
        <end position="382"/>
    </location>
</feature>
<keyword evidence="2 4" id="KW-0032">Aminotransferase</keyword>
<dbReference type="InterPro" id="IPR050881">
    <property type="entry name" value="LL-DAP_aminotransferase"/>
</dbReference>
<organism evidence="6 7">
    <name type="scientific">Virgibacillus oceani</name>
    <dbReference type="NCBI Taxonomy" id="1479511"/>
    <lineage>
        <taxon>Bacteria</taxon>
        <taxon>Bacillati</taxon>
        <taxon>Bacillota</taxon>
        <taxon>Bacilli</taxon>
        <taxon>Bacillales</taxon>
        <taxon>Bacillaceae</taxon>
        <taxon>Virgibacillus</taxon>
    </lineage>
</organism>
<evidence type="ECO:0000256" key="4">
    <source>
        <dbReference type="RuleBase" id="RU000481"/>
    </source>
</evidence>
<evidence type="ECO:0000259" key="5">
    <source>
        <dbReference type="Pfam" id="PF00155"/>
    </source>
</evidence>
<gene>
    <name evidence="6" type="primary">dapL</name>
    <name evidence="6" type="ORF">GCM10011398_19230</name>
</gene>
<comment type="similarity">
    <text evidence="4">Belongs to the class-I pyridoxal-phosphate-dependent aminotransferase family.</text>
</comment>
<dbReference type="Proteomes" id="UP000622860">
    <property type="component" value="Unassembled WGS sequence"/>
</dbReference>
<reference evidence="6" key="2">
    <citation type="submission" date="2020-09" db="EMBL/GenBank/DDBJ databases">
        <authorList>
            <person name="Sun Q."/>
            <person name="Zhou Y."/>
        </authorList>
    </citation>
    <scope>NUCLEOTIDE SEQUENCE</scope>
    <source>
        <strain evidence="6">CGMCC 1.12754</strain>
    </source>
</reference>
<comment type="caution">
    <text evidence="6">The sequence shown here is derived from an EMBL/GenBank/DDBJ whole genome shotgun (WGS) entry which is preliminary data.</text>
</comment>
<dbReference type="Gene3D" id="3.90.1150.10">
    <property type="entry name" value="Aspartate Aminotransferase, domain 1"/>
    <property type="match status" value="1"/>
</dbReference>
<dbReference type="PANTHER" id="PTHR42832">
    <property type="entry name" value="AMINO ACID AMINOTRANSFERASE"/>
    <property type="match status" value="1"/>
</dbReference>
<dbReference type="GO" id="GO:0008483">
    <property type="term" value="F:transaminase activity"/>
    <property type="evidence" value="ECO:0007669"/>
    <property type="project" value="UniProtKB-KW"/>
</dbReference>
<dbReference type="EMBL" id="BMFR01000006">
    <property type="protein sequence ID" value="GGG74686.1"/>
    <property type="molecule type" value="Genomic_DNA"/>
</dbReference>
<keyword evidence="3 4" id="KW-0808">Transferase</keyword>
<dbReference type="InterPro" id="IPR015424">
    <property type="entry name" value="PyrdxlP-dep_Trfase"/>
</dbReference>
<dbReference type="Pfam" id="PF00155">
    <property type="entry name" value="Aminotran_1_2"/>
    <property type="match status" value="1"/>
</dbReference>
<proteinExistence type="inferred from homology"/>
<dbReference type="InterPro" id="IPR015421">
    <property type="entry name" value="PyrdxlP-dep_Trfase_major"/>
</dbReference>
<evidence type="ECO:0000256" key="1">
    <source>
        <dbReference type="ARBA" id="ARBA00001933"/>
    </source>
</evidence>
<dbReference type="PROSITE" id="PS00105">
    <property type="entry name" value="AA_TRANSFER_CLASS_1"/>
    <property type="match status" value="1"/>
</dbReference>
<reference evidence="6" key="1">
    <citation type="journal article" date="2014" name="Int. J. Syst. Evol. Microbiol.">
        <title>Complete genome sequence of Corynebacterium casei LMG S-19264T (=DSM 44701T), isolated from a smear-ripened cheese.</title>
        <authorList>
            <consortium name="US DOE Joint Genome Institute (JGI-PGF)"/>
            <person name="Walter F."/>
            <person name="Albersmeier A."/>
            <person name="Kalinowski J."/>
            <person name="Ruckert C."/>
        </authorList>
    </citation>
    <scope>NUCLEOTIDE SEQUENCE</scope>
    <source>
        <strain evidence="6">CGMCC 1.12754</strain>
    </source>
</reference>
<dbReference type="AlphaFoldDB" id="A0A917M3B9"/>
<evidence type="ECO:0000256" key="3">
    <source>
        <dbReference type="ARBA" id="ARBA00022679"/>
    </source>
</evidence>
<sequence length="392" mass="42935">MTFASDKIKSLPPYLFAEFQKKKKALEANGVDVIDLGIGAPDLPAPNFVIEKLAEEAKKSANHRYSNYSGCLEFREAVAEFYKSHYNVDLDPNTEVLTLIGSKEGIANLIQAVINPGDSVLVPDPGYPVYRNGVHLAGGESVRLPLDTENGYIPLYNEVSDEALEKAKLMFLNYPSNPTSATVHLNTFLEAITMAEQYNIVLAHDAAYDLVTFDGYKAPSVMQAPNAKDVAVEFGSLSKSFNMTGWRIGYIVGNKEIIRALSTLKSNIDTSQFLPIQKAAAAALRSDFSAVVANNKVYEERMEKLHTALNEAGIYSEKPKGTIFLWARVPKGFSSLSFSNKMLDEAGIIVTPGSAFGKSGEGFIRISLSVKSDRLDEVAKRIKAMDLKEVTN</sequence>